<dbReference type="InterPro" id="IPR035892">
    <property type="entry name" value="C2_domain_sf"/>
</dbReference>
<evidence type="ECO:0000313" key="13">
    <source>
        <dbReference type="Proteomes" id="UP000549394"/>
    </source>
</evidence>
<dbReference type="CDD" id="cd08374">
    <property type="entry name" value="C2F_Ferlin"/>
    <property type="match status" value="1"/>
</dbReference>
<feature type="region of interest" description="Disordered" evidence="9">
    <location>
        <begin position="636"/>
        <end position="681"/>
    </location>
</feature>
<dbReference type="GO" id="GO:0016020">
    <property type="term" value="C:membrane"/>
    <property type="evidence" value="ECO:0007669"/>
    <property type="project" value="UniProtKB-SubCell"/>
</dbReference>
<keyword evidence="13" id="KW-1185">Reference proteome</keyword>
<keyword evidence="8 10" id="KW-0472">Membrane</keyword>
<evidence type="ECO:0000256" key="5">
    <source>
        <dbReference type="ARBA" id="ARBA00022737"/>
    </source>
</evidence>
<evidence type="ECO:0000256" key="6">
    <source>
        <dbReference type="ARBA" id="ARBA00022837"/>
    </source>
</evidence>
<keyword evidence="7 10" id="KW-1133">Transmembrane helix</keyword>
<dbReference type="GO" id="GO:0046872">
    <property type="term" value="F:metal ion binding"/>
    <property type="evidence" value="ECO:0007669"/>
    <property type="project" value="UniProtKB-KW"/>
</dbReference>
<feature type="compositionally biased region" description="Low complexity" evidence="9">
    <location>
        <begin position="173"/>
        <end position="186"/>
    </location>
</feature>
<sequence length="2086" mass="235907">MTNNILYCIIPYVLIFKIIKVFEWPVARPIGNDELLEIQILNYNKYLSNRLIGSFTIILQQLVEIGRLNITDQLIDANNVVLRSSVSLELIYQAPDGSVGVWSQEPMNQGTDTDEQAGTLSSDNESPLLQPPSTGGKPRLSVASMKIAGQGALKPPQKALRQVVKLITKRTKSNNSLRKMSSSSRQSSDEEAAAIEKQFLGEAGLLNVPRDNLDDGINDQSSASLSSFTKKNQTLVPMESLSLKAQDYQVCITIIEARQLAGLNMDPVVCVQVGDQKKYTSVKESTNCPYYNEYFVFDFHMAPAMLFDCIITLTVLQSRTFIRSNKLLGSFKLDVGTVYAAQDHQFYHKWAMLTDPDDINGGPKGYLKTDLAVIGKGDSIKVPLKNDKDEDDIEANLLLPDGVPTERQRARIVVKIYRAEGLPKMNTGLMANVKKAFTGESKDLVDPYVQVSFAGQKGKTSVKKGNYEPIWNEAIVFTEMFPPLCRRLKVQLRDSDRVNDDVIGTHFIDLGKISNEREKGFLPTFGPCWLNMYGSTRNYTLIEEHSHLNQGLGEGVSFRGRLLVALKTELLDNSETGPCMVDVEPVLPVPDSSLGRVEEYFLSSVILDCSMIDKKTGDKPIQFEISIGNYGNTIDGQNSSLQYAPDSNSEDDSNKEETDSLIDSSPSISQASDSRPATEPLKPISRDRYYYYLPYEEDKPCLYVRSYFEDHRRRLYITNVIEKIAEKLEDGLTEVGDYLKQEKTYPESKLRSVLDELSSNCAKFSTLTQAKMYTQSNGRTKLDRERLKMCQRELDQLGTMTRTLRATTTKTNVKEKLKAASSYLNKLRHLAQEPQPSLPDVFVWMIANKKRVAYQRIAAKDLLYSQLDEEKGKACGKPKTLLLRLPGKRGSGPSGWAIQAKLQIYMWLGLTKQKKDVIKGLPIGYEETTAIKKATKIYSNLPPFIRYTERLSFQLRAHMYQARSLIGSDSSGLSDPFARIVFMDQSQSTQVVDETLSPTWDEMLIFNEVTIYGSIQEINANPPTLVVEIFDQDRMAKPEFIGRALARPHVKMSHEKYERPSFPPQLEWFDIYRGTDKAGELLAAFELLQYPFSEGELKKVLVTPPYKRRRCAHLSLLAPPGDKSGQDLPPIEMPDQSEKDRGPIMPVPKGIRPTLSKHRIEVLFWGVRQLKRVQFVSVDKPRIDIECAGNILSSAVIQNCKKNPNFNITVKSFDVELPDNELYCPPISIRCVDCRNFGRDVLVGTHVINSIHKFMYIPTTKTAKEAIRKFLGGGVDHRPSNTLEVIQVEPPVPTNGARISLRNDEVIINIDDEKQPLISKTPEKRRLSKGNNSCDMVSVGDNERKTRKKKKKKKKMDGEDDDFDIEALDWWSKYHVSLEEMIQDQNEKAANEIQPSDPLDVDNALCDLSASHTVQSQQSSGMTPYSTLPNGMNATDDSDLDSKQMKKLEKVLKKMEQGDSSSGGVKKTFKSAAKAAAFAQKFSPKNQRRKDNNPDIARLKMYPTELEAQADFNGFKEWLHTFELYRGKKTGDAEDDESRVVGKFKGSLKIYKIPLPPDIVDTTIMGGDPQYGLFQGLPSNDPIHVLVRIYIANDLHPADLNGKADPYIIIRLGKTTINDKEHYISKQLNPIFGKCFEIEATFPNESQLTVQVYDWDLVGSDDLVGETSIDLENRYYSRHRATCGIAERYELQGYNVWRDPMKPTQILAKLCKDSRVDGPIYSPGKVRVGNKIFTASCEIEDENGQKKSTDEHLALAALRHWQEIPKVGCKLTPEHVETRPLYNPDKPGIEQGKLEMWVDMFPMDMPAPGPPVDISPRKPKSYELRCIIWNTDDVVLEDDAFFTGEKMSDIYVKGWIKGADDTQSTDIHYRSLTGEGNFNWRFIFPFDYLVAEERIVISRKETLFSWDETETKIPARLNLQVWDADHFSADDFLGALTLDLNRFPRGAKSSKQCTLDMLKTDGSVPQMSLFKHKRVKGWWPFAIKNDNDEEELTGKVEAEFHLLTADEAEKHQAGAGRNEPDPLDKPNRPDSSFIWFLNPLKSIRYILWHNYKWVIIKVLICILLAAILALFFYSMPGYTVKRMFGA</sequence>
<dbReference type="SMART" id="SM00239">
    <property type="entry name" value="C2"/>
    <property type="match status" value="6"/>
</dbReference>
<feature type="region of interest" description="Disordered" evidence="9">
    <location>
        <begin position="102"/>
        <end position="140"/>
    </location>
</feature>
<feature type="compositionally biased region" description="Basic residues" evidence="9">
    <location>
        <begin position="1345"/>
        <end position="1355"/>
    </location>
</feature>
<dbReference type="CDD" id="cd04037">
    <property type="entry name" value="C2E_Ferlin"/>
    <property type="match status" value="1"/>
</dbReference>
<dbReference type="InterPro" id="IPR037724">
    <property type="entry name" value="C2E_Ferlin"/>
</dbReference>
<dbReference type="Proteomes" id="UP000549394">
    <property type="component" value="Unassembled WGS sequence"/>
</dbReference>
<protein>
    <submittedName>
        <fullName evidence="12">DgyrCDS1406</fullName>
    </submittedName>
</protein>
<evidence type="ECO:0000256" key="7">
    <source>
        <dbReference type="ARBA" id="ARBA00022989"/>
    </source>
</evidence>
<dbReference type="PANTHER" id="PTHR12546:SF60">
    <property type="entry name" value="MISFIRE, ISOFORM F"/>
    <property type="match status" value="1"/>
</dbReference>
<dbReference type="SMART" id="SM01202">
    <property type="entry name" value="FerI"/>
    <property type="match status" value="1"/>
</dbReference>
<dbReference type="FunFam" id="2.60.40.150:FF:000009">
    <property type="entry name" value="dysferlin isoform X2"/>
    <property type="match status" value="1"/>
</dbReference>
<evidence type="ECO:0000256" key="2">
    <source>
        <dbReference type="ARBA" id="ARBA00007561"/>
    </source>
</evidence>
<dbReference type="Pfam" id="PF16165">
    <property type="entry name" value="Ferlin_C"/>
    <property type="match status" value="1"/>
</dbReference>
<dbReference type="CDD" id="cd04017">
    <property type="entry name" value="C2D_Ferlin"/>
    <property type="match status" value="1"/>
</dbReference>
<dbReference type="FunFam" id="2.60.40.150:FF:000054">
    <property type="entry name" value="otoferlin isoform X2"/>
    <property type="match status" value="1"/>
</dbReference>
<organism evidence="12 13">
    <name type="scientific">Dimorphilus gyrociliatus</name>
    <dbReference type="NCBI Taxonomy" id="2664684"/>
    <lineage>
        <taxon>Eukaryota</taxon>
        <taxon>Metazoa</taxon>
        <taxon>Spiralia</taxon>
        <taxon>Lophotrochozoa</taxon>
        <taxon>Annelida</taxon>
        <taxon>Polychaeta</taxon>
        <taxon>Polychaeta incertae sedis</taxon>
        <taxon>Dinophilidae</taxon>
        <taxon>Dimorphilus</taxon>
    </lineage>
</organism>
<feature type="region of interest" description="Disordered" evidence="9">
    <location>
        <begin position="173"/>
        <end position="192"/>
    </location>
</feature>
<evidence type="ECO:0000256" key="1">
    <source>
        <dbReference type="ARBA" id="ARBA00004167"/>
    </source>
</evidence>
<dbReference type="InterPro" id="IPR037721">
    <property type="entry name" value="Ferlin"/>
</dbReference>
<evidence type="ECO:0000256" key="9">
    <source>
        <dbReference type="SAM" id="MobiDB-lite"/>
    </source>
</evidence>
<feature type="domain" description="C2" evidence="11">
    <location>
        <begin position="230"/>
        <end position="351"/>
    </location>
</feature>
<dbReference type="InterPro" id="IPR032362">
    <property type="entry name" value="Ferlin_C"/>
</dbReference>
<dbReference type="PROSITE" id="PS50004">
    <property type="entry name" value="C2"/>
    <property type="match status" value="6"/>
</dbReference>
<dbReference type="FunFam" id="2.60.40.150:FF:000138">
    <property type="entry name" value="Fer-1-like family member 6"/>
    <property type="match status" value="1"/>
</dbReference>
<dbReference type="Pfam" id="PF08151">
    <property type="entry name" value="FerI"/>
    <property type="match status" value="1"/>
</dbReference>
<evidence type="ECO:0000313" key="12">
    <source>
        <dbReference type="EMBL" id="CAD5112171.1"/>
    </source>
</evidence>
<dbReference type="InterPro" id="IPR000008">
    <property type="entry name" value="C2_dom"/>
</dbReference>
<comment type="subcellular location">
    <subcellularLocation>
        <location evidence="1">Membrane</location>
        <topology evidence="1">Single-pass membrane protein</topology>
    </subcellularLocation>
</comment>
<dbReference type="GO" id="GO:0007009">
    <property type="term" value="P:plasma membrane organization"/>
    <property type="evidence" value="ECO:0007669"/>
    <property type="project" value="TreeGrafter"/>
</dbReference>
<keyword evidence="4" id="KW-0479">Metal-binding</keyword>
<dbReference type="InterPro" id="IPR037720">
    <property type="entry name" value="C2B_Ferlin"/>
</dbReference>
<reference evidence="12 13" key="1">
    <citation type="submission" date="2020-08" db="EMBL/GenBank/DDBJ databases">
        <authorList>
            <person name="Hejnol A."/>
        </authorList>
    </citation>
    <scope>NUCLEOTIDE SEQUENCE [LARGE SCALE GENOMIC DNA]</scope>
</reference>
<dbReference type="Pfam" id="PF08150">
    <property type="entry name" value="FerB"/>
    <property type="match status" value="1"/>
</dbReference>
<name>A0A7I8VCA4_9ANNE</name>
<feature type="region of interest" description="Disordered" evidence="9">
    <location>
        <begin position="1119"/>
        <end position="1148"/>
    </location>
</feature>
<evidence type="ECO:0000256" key="10">
    <source>
        <dbReference type="SAM" id="Phobius"/>
    </source>
</evidence>
<feature type="domain" description="C2" evidence="11">
    <location>
        <begin position="1806"/>
        <end position="1954"/>
    </location>
</feature>
<feature type="domain" description="C2" evidence="11">
    <location>
        <begin position="1565"/>
        <end position="1684"/>
    </location>
</feature>
<dbReference type="CDD" id="cd04011">
    <property type="entry name" value="C2B_Ferlin"/>
    <property type="match status" value="1"/>
</dbReference>
<feature type="domain" description="C2" evidence="11">
    <location>
        <begin position="389"/>
        <end position="524"/>
    </location>
</feature>
<gene>
    <name evidence="12" type="ORF">DGYR_LOCUS1363</name>
</gene>
<dbReference type="CDD" id="cd04018">
    <property type="entry name" value="C2C_Ferlin"/>
    <property type="match status" value="1"/>
</dbReference>
<accession>A0A7I8VCA4</accession>
<dbReference type="SUPFAM" id="SSF49562">
    <property type="entry name" value="C2 domain (Calcium/lipid-binding domain, CaLB)"/>
    <property type="match status" value="6"/>
</dbReference>
<feature type="compositionally biased region" description="Low complexity" evidence="9">
    <location>
        <begin position="661"/>
        <end position="674"/>
    </location>
</feature>
<dbReference type="InterPro" id="IPR055072">
    <property type="entry name" value="Ferlin_DSRM"/>
</dbReference>
<dbReference type="InterPro" id="IPR012561">
    <property type="entry name" value="Ferlin_B-domain"/>
</dbReference>
<dbReference type="EMBL" id="CAJFCJ010000002">
    <property type="protein sequence ID" value="CAD5112171.1"/>
    <property type="molecule type" value="Genomic_DNA"/>
</dbReference>
<feature type="domain" description="C2" evidence="11">
    <location>
        <begin position="937"/>
        <end position="1069"/>
    </location>
</feature>
<dbReference type="Gene3D" id="2.60.40.150">
    <property type="entry name" value="C2 domain"/>
    <property type="match status" value="6"/>
</dbReference>
<comment type="caution">
    <text evidence="12">The sequence shown here is derived from an EMBL/GenBank/DDBJ whole genome shotgun (WGS) entry which is preliminary data.</text>
</comment>
<dbReference type="OrthoDB" id="10059618at2759"/>
<feature type="domain" description="C2" evidence="11">
    <location>
        <begin position="1140"/>
        <end position="1264"/>
    </location>
</feature>
<feature type="compositionally biased region" description="Polar residues" evidence="9">
    <location>
        <begin position="636"/>
        <end position="647"/>
    </location>
</feature>
<dbReference type="InterPro" id="IPR037723">
    <property type="entry name" value="C2D_Ferlin"/>
</dbReference>
<dbReference type="InterPro" id="IPR012968">
    <property type="entry name" value="FerIin_dom"/>
</dbReference>
<evidence type="ECO:0000256" key="3">
    <source>
        <dbReference type="ARBA" id="ARBA00022692"/>
    </source>
</evidence>
<feature type="compositionally biased region" description="Polar residues" evidence="9">
    <location>
        <begin position="105"/>
        <end position="133"/>
    </location>
</feature>
<proteinExistence type="inferred from homology"/>
<feature type="region of interest" description="Disordered" evidence="9">
    <location>
        <begin position="1323"/>
        <end position="1359"/>
    </location>
</feature>
<keyword evidence="6" id="KW-0106">Calcium</keyword>
<feature type="transmembrane region" description="Helical" evidence="10">
    <location>
        <begin position="2053"/>
        <end position="2073"/>
    </location>
</feature>
<keyword evidence="5" id="KW-0677">Repeat</keyword>
<evidence type="ECO:0000256" key="4">
    <source>
        <dbReference type="ARBA" id="ARBA00022723"/>
    </source>
</evidence>
<evidence type="ECO:0000259" key="11">
    <source>
        <dbReference type="PROSITE" id="PS50004"/>
    </source>
</evidence>
<dbReference type="Pfam" id="PF00168">
    <property type="entry name" value="C2"/>
    <property type="match status" value="6"/>
</dbReference>
<comment type="similarity">
    <text evidence="2">Belongs to the ferlin family.</text>
</comment>
<dbReference type="PANTHER" id="PTHR12546">
    <property type="entry name" value="FER-1-LIKE"/>
    <property type="match status" value="1"/>
</dbReference>
<keyword evidence="3 10" id="KW-0812">Transmembrane</keyword>
<dbReference type="InterPro" id="IPR037725">
    <property type="entry name" value="C2F_Ferlin"/>
</dbReference>
<dbReference type="SMART" id="SM01201">
    <property type="entry name" value="FerB"/>
    <property type="match status" value="1"/>
</dbReference>
<dbReference type="InterPro" id="IPR037722">
    <property type="entry name" value="C2C_Ferlin"/>
</dbReference>
<dbReference type="Pfam" id="PF22901">
    <property type="entry name" value="dsrm_Ferlin"/>
    <property type="match status" value="1"/>
</dbReference>
<dbReference type="FunFam" id="2.60.40.150:FF:000034">
    <property type="entry name" value="otoferlin isoform X2"/>
    <property type="match status" value="1"/>
</dbReference>
<evidence type="ECO:0000256" key="8">
    <source>
        <dbReference type="ARBA" id="ARBA00023136"/>
    </source>
</evidence>